<keyword evidence="5" id="KW-1185">Reference proteome</keyword>
<feature type="transmembrane region" description="Helical" evidence="2">
    <location>
        <begin position="979"/>
        <end position="1002"/>
    </location>
</feature>
<feature type="transmembrane region" description="Helical" evidence="2">
    <location>
        <begin position="940"/>
        <end position="959"/>
    </location>
</feature>
<dbReference type="EMBL" id="CAMPGE010014791">
    <property type="protein sequence ID" value="CAI2373442.1"/>
    <property type="molecule type" value="Genomic_DNA"/>
</dbReference>
<evidence type="ECO:0000256" key="3">
    <source>
        <dbReference type="SAM" id="SignalP"/>
    </source>
</evidence>
<feature type="transmembrane region" description="Helical" evidence="2">
    <location>
        <begin position="720"/>
        <end position="738"/>
    </location>
</feature>
<keyword evidence="2" id="KW-0472">Membrane</keyword>
<protein>
    <submittedName>
        <fullName evidence="4">Uncharacterized protein</fullName>
    </submittedName>
</protein>
<sequence>MFLLWLVFLGRMAAQQCTAEQEAAGTKSRLAVFNETVNSQHLYIPFAEPVNRQDPNSDVMIMQYNPNRDEVYIKRMDNSATTQLCSTTINFWNLRVYDESLIFNDTLFVVQNYNTANASRRGVLRKFSVDNCTEIDHVRVPTYYGYVRELTFFDDNGDFRILLTQSNTNRFLILLVYDFDLNLLYSKETNLVTEALWLHADYDTGPLATKWCAQASVPCENTNLLILFAGSSKVNLLKVSVTLNIAHWNLEFDNSETIPSCIMVDRDTNKVYVVNIYHNTSNTVKKTFLYKIANEDGTSETSYMINGIGTSDSPPRLRLYDGKLMLITSDGEIFYIRKDTLSIISQYSISSSENDFRMRFEHIVGDYMYAGGTYRDSSSISFGVYYKTRLPYFNDIEESVLNFVVSTASWSISNITSLPTFITPITLSAYTVSSGTEALVDLGASFIVAKIGISVAQKYYFFPQTDLFYCLQGEECSFNLSPQACVVGASSTLTYRLLDNETRVEQISGIYANASVSSSGIVGVTGIQQGNQTHEYDVIAPDGQNLIRSSLQLVIRNCSLIQNCEQCQIDSLGNVQCTQCAYPEYELDSEQNSCIVRQISSFSDTSTKVVQGAVGAQLAAVTVLSMVGNQANTQVVWKIVNHFQNLMLLICLQVMIPYKYTQTLVGFQVMMFDFRPLVPLLDEYFEYLKKWFGSENKVLKQFNDTGFDYFSVFINYNTTFLFAMLGVLFHMVSTPIYNHTDKRMLKCSTSCVVRIYEGLTFGFYIRVIFEMALFMILNSVLETIGLYHKIKDGKPFGGWVASNVFAILSIIFYVAFTIIIYIKLKTSRRKVADKDSAAISNFELNEMNIVSRRLNFNKFGELRSGLKIYHSHHLLSKLAYYYQLIFMLRRFMMVGVIAAFIGYRSQTATYVQESILLVMQLVFLGYIIPARPFKQTENNVIEVLNEFVFLFLIICTFALPSDSSGPKDFVMKYDMKEEVMTTTVIASALVVSLISISWMVAVKIKEVFNRCKTKRKTLYVPSSCQGISKYLPRNQVLANEGMVRNRTNTNEKNSESHLSKLPMKR</sequence>
<keyword evidence="2" id="KW-1133">Transmembrane helix</keyword>
<name>A0AAD1XIS6_EUPCR</name>
<feature type="transmembrane region" description="Helical" evidence="2">
    <location>
        <begin position="800"/>
        <end position="822"/>
    </location>
</feature>
<accession>A0AAD1XIS6</accession>
<dbReference type="Proteomes" id="UP001295684">
    <property type="component" value="Unassembled WGS sequence"/>
</dbReference>
<feature type="transmembrane region" description="Helical" evidence="2">
    <location>
        <begin position="759"/>
        <end position="780"/>
    </location>
</feature>
<keyword evidence="3" id="KW-0732">Signal</keyword>
<comment type="caution">
    <text evidence="4">The sequence shown here is derived from an EMBL/GenBank/DDBJ whole genome shotgun (WGS) entry which is preliminary data.</text>
</comment>
<keyword evidence="2" id="KW-0812">Transmembrane</keyword>
<feature type="transmembrane region" description="Helical" evidence="2">
    <location>
        <begin position="909"/>
        <end position="928"/>
    </location>
</feature>
<evidence type="ECO:0000256" key="2">
    <source>
        <dbReference type="SAM" id="Phobius"/>
    </source>
</evidence>
<evidence type="ECO:0000313" key="4">
    <source>
        <dbReference type="EMBL" id="CAI2373442.1"/>
    </source>
</evidence>
<gene>
    <name evidence="4" type="ORF">ECRASSUSDP1_LOCUS14788</name>
</gene>
<proteinExistence type="predicted"/>
<feature type="transmembrane region" description="Helical" evidence="2">
    <location>
        <begin position="880"/>
        <end position="903"/>
    </location>
</feature>
<feature type="signal peptide" evidence="3">
    <location>
        <begin position="1"/>
        <end position="19"/>
    </location>
</feature>
<organism evidence="4 5">
    <name type="scientific">Euplotes crassus</name>
    <dbReference type="NCBI Taxonomy" id="5936"/>
    <lineage>
        <taxon>Eukaryota</taxon>
        <taxon>Sar</taxon>
        <taxon>Alveolata</taxon>
        <taxon>Ciliophora</taxon>
        <taxon>Intramacronucleata</taxon>
        <taxon>Spirotrichea</taxon>
        <taxon>Hypotrichia</taxon>
        <taxon>Euplotida</taxon>
        <taxon>Euplotidae</taxon>
        <taxon>Moneuplotes</taxon>
    </lineage>
</organism>
<evidence type="ECO:0000256" key="1">
    <source>
        <dbReference type="SAM" id="MobiDB-lite"/>
    </source>
</evidence>
<reference evidence="4" key="1">
    <citation type="submission" date="2023-07" db="EMBL/GenBank/DDBJ databases">
        <authorList>
            <consortium name="AG Swart"/>
            <person name="Singh M."/>
            <person name="Singh A."/>
            <person name="Seah K."/>
            <person name="Emmerich C."/>
        </authorList>
    </citation>
    <scope>NUCLEOTIDE SEQUENCE</scope>
    <source>
        <strain evidence="4">DP1</strain>
    </source>
</reference>
<evidence type="ECO:0000313" key="5">
    <source>
        <dbReference type="Proteomes" id="UP001295684"/>
    </source>
</evidence>
<feature type="chain" id="PRO_5042051832" evidence="3">
    <location>
        <begin position="20"/>
        <end position="1065"/>
    </location>
</feature>
<dbReference type="AlphaFoldDB" id="A0AAD1XIS6"/>
<feature type="region of interest" description="Disordered" evidence="1">
    <location>
        <begin position="1043"/>
        <end position="1065"/>
    </location>
</feature>